<dbReference type="InterPro" id="IPR035089">
    <property type="entry name" value="Phage_sheath_subtilisin"/>
</dbReference>
<feature type="domain" description="Tail sheath protein C-terminal" evidence="3">
    <location>
        <begin position="420"/>
        <end position="524"/>
    </location>
</feature>
<reference evidence="5" key="1">
    <citation type="submission" date="2024-04" db="EMBL/GenBank/DDBJ databases">
        <title>Phylogenomic analyses of a clade within the roseobacter group suggest taxonomic reassignments of species of the genera Aestuariivita, Citreicella, Loktanella, Nautella, Pelagibaca, Ruegeria, Thalassobius, Thiobacimonas and Tropicibacter, and the proposal o.</title>
        <authorList>
            <person name="Jeon C.O."/>
        </authorList>
    </citation>
    <scope>NUCLEOTIDE SEQUENCE [LARGE SCALE GENOMIC DNA]</scope>
    <source>
        <strain evidence="5">BS5-3</strain>
    </source>
</reference>
<evidence type="ECO:0000313" key="4">
    <source>
        <dbReference type="EMBL" id="WZC50310.1"/>
    </source>
</evidence>
<dbReference type="Pfam" id="PF04984">
    <property type="entry name" value="Phage_sheath_1"/>
    <property type="match status" value="1"/>
</dbReference>
<proteinExistence type="inferred from homology"/>
<organism evidence="4 5">
    <name type="scientific">Yoonia phaeophyticola</name>
    <dbReference type="NCBI Taxonomy" id="3137369"/>
    <lineage>
        <taxon>Bacteria</taxon>
        <taxon>Pseudomonadati</taxon>
        <taxon>Pseudomonadota</taxon>
        <taxon>Alphaproteobacteria</taxon>
        <taxon>Rhodobacterales</taxon>
        <taxon>Paracoccaceae</taxon>
        <taxon>Yoonia</taxon>
    </lineage>
</organism>
<accession>A0ABZ2V6V1</accession>
<feature type="domain" description="Tail sheath protein subtilisin-like" evidence="2">
    <location>
        <begin position="244"/>
        <end position="412"/>
    </location>
</feature>
<evidence type="ECO:0000259" key="3">
    <source>
        <dbReference type="Pfam" id="PF17482"/>
    </source>
</evidence>
<dbReference type="Proteomes" id="UP001440612">
    <property type="component" value="Chromosome"/>
</dbReference>
<dbReference type="InterPro" id="IPR020287">
    <property type="entry name" value="Tail_sheath_C"/>
</dbReference>
<evidence type="ECO:0000313" key="5">
    <source>
        <dbReference type="Proteomes" id="UP001440612"/>
    </source>
</evidence>
<gene>
    <name evidence="4" type="ORF">AABB29_06635</name>
</gene>
<evidence type="ECO:0000256" key="1">
    <source>
        <dbReference type="ARBA" id="ARBA00008005"/>
    </source>
</evidence>
<dbReference type="PANTHER" id="PTHR35861">
    <property type="match status" value="1"/>
</dbReference>
<dbReference type="Gene3D" id="3.40.50.11780">
    <property type="match status" value="2"/>
</dbReference>
<dbReference type="PANTHER" id="PTHR35861:SF1">
    <property type="entry name" value="PHAGE TAIL SHEATH PROTEIN"/>
    <property type="match status" value="1"/>
</dbReference>
<evidence type="ECO:0000259" key="2">
    <source>
        <dbReference type="Pfam" id="PF04984"/>
    </source>
</evidence>
<protein>
    <submittedName>
        <fullName evidence="4">Phage tail sheath family protein</fullName>
    </submittedName>
</protein>
<dbReference type="Pfam" id="PF17482">
    <property type="entry name" value="Phage_sheath_1C"/>
    <property type="match status" value="1"/>
</dbReference>
<comment type="similarity">
    <text evidence="1">Belongs to the myoviridae tail sheath protein family.</text>
</comment>
<sequence length="530" mass="56066">MFDTPGVFIREIPSGSRPIAGVATSNTAFVGTFARGPVNRATRITSFGEFERIFGGLHPLSETSYAIRAYFLNGGSVAFVVRVTAGAAALATCAIGVDIDFNATSEGAWANNVRIGVAHGGAGTSYTILVREYDDAGTAILREEAHIDVSITPGSPRFVEDVLTENSELLTATQNNEALPAPTQINGADAATLDDLLEGVATDFTAMGSDISGADGTMEGDGAWAAAASAALRGNEGATPPTGIYALNQIVPQVFNLLCLPGAANFNDPGHAATVAIYQEAYTYCRNNFAFLLVDPAPDVNRGNIQTYLTELGAAAGPNAALYYPRVTGADPLNALVPRVTGPSGIAAGLIARTDGARGVWKAPAGTEARVSGATPTDVMTDRQQGPLNTSGVNVIRTFPVYNSVVWGARTLDGADARASEWRYVNVRRLALFIENSLQRGLQWVVFEPNDEPLWANVRMNVNGFMNQLHRQGAFQGASARDAYLVKCDSETTTQADINLGILNVYVGFAPVRPAEFVVIRIQQRFPNAA</sequence>
<dbReference type="EMBL" id="CP150951">
    <property type="protein sequence ID" value="WZC50310.1"/>
    <property type="molecule type" value="Genomic_DNA"/>
</dbReference>
<keyword evidence="5" id="KW-1185">Reference proteome</keyword>
<name>A0ABZ2V6V1_9RHOB</name>
<dbReference type="RefSeq" id="WP_341368412.1">
    <property type="nucleotide sequence ID" value="NZ_CP150951.2"/>
</dbReference>
<dbReference type="InterPro" id="IPR052042">
    <property type="entry name" value="Tail_sheath_structural"/>
</dbReference>